<dbReference type="InterPro" id="IPR009959">
    <property type="entry name" value="Cyclase_SnoaL-like"/>
</dbReference>
<accession>A0A066USB8</accession>
<dbReference type="GO" id="GO:0030638">
    <property type="term" value="P:polyketide metabolic process"/>
    <property type="evidence" value="ECO:0007669"/>
    <property type="project" value="InterPro"/>
</dbReference>
<feature type="region of interest" description="Disordered" evidence="1">
    <location>
        <begin position="1"/>
        <end position="26"/>
    </location>
</feature>
<dbReference type="Proteomes" id="UP000027219">
    <property type="component" value="Unassembled WGS sequence"/>
</dbReference>
<name>A0A066USB8_9VIBR</name>
<dbReference type="Pfam" id="PF07366">
    <property type="entry name" value="SnoaL"/>
    <property type="match status" value="1"/>
</dbReference>
<dbReference type="STRING" id="212667.VFDL14_04385"/>
<evidence type="ECO:0000256" key="1">
    <source>
        <dbReference type="SAM" id="MobiDB-lite"/>
    </source>
</evidence>
<gene>
    <name evidence="2" type="ORF">VFDL14_04385</name>
</gene>
<dbReference type="AlphaFoldDB" id="A0A066USB8"/>
<keyword evidence="3" id="KW-1185">Reference proteome</keyword>
<comment type="caution">
    <text evidence="2">The sequence shown here is derived from an EMBL/GenBank/DDBJ whole genome shotgun (WGS) entry which is preliminary data.</text>
</comment>
<dbReference type="SUPFAM" id="SSF54427">
    <property type="entry name" value="NTF2-like"/>
    <property type="match status" value="1"/>
</dbReference>
<dbReference type="EMBL" id="JFFR01000002">
    <property type="protein sequence ID" value="KDN29980.1"/>
    <property type="molecule type" value="Genomic_DNA"/>
</dbReference>
<evidence type="ECO:0000313" key="2">
    <source>
        <dbReference type="EMBL" id="KDN29980.1"/>
    </source>
</evidence>
<sequence>MTHTCEHPTTQTAASTSPRPEQGVLTKDNDLTKTDETLHVIDSMVDGLNDHDIDNMGRFFAESFRWMGNAGCGFKENLKEFQENWQRPFQAAFSNKVCIDEARLTQGEWCAAFGRQEAIHSGPFMGIEPTGKKVIIRYMDFWKVVDGKIVDNYVMVDFPAVMAQLGVDAFSGHGWENKDSKDNPLYRER</sequence>
<evidence type="ECO:0000313" key="3">
    <source>
        <dbReference type="Proteomes" id="UP000027219"/>
    </source>
</evidence>
<organism evidence="2 3">
    <name type="scientific">Vibrio fortis</name>
    <dbReference type="NCBI Taxonomy" id="212667"/>
    <lineage>
        <taxon>Bacteria</taxon>
        <taxon>Pseudomonadati</taxon>
        <taxon>Pseudomonadota</taxon>
        <taxon>Gammaproteobacteria</taxon>
        <taxon>Vibrionales</taxon>
        <taxon>Vibrionaceae</taxon>
        <taxon>Vibrio</taxon>
    </lineage>
</organism>
<feature type="compositionally biased region" description="Polar residues" evidence="1">
    <location>
        <begin position="7"/>
        <end position="19"/>
    </location>
</feature>
<dbReference type="OrthoDB" id="129343at2"/>
<reference evidence="2 3" key="1">
    <citation type="submission" date="2014-02" db="EMBL/GenBank/DDBJ databases">
        <title>Vibrio fortis Dalian14 Genome Sequencing.</title>
        <authorList>
            <person name="Wang Y."/>
            <person name="Song L."/>
            <person name="Liu G."/>
            <person name="Ding J."/>
        </authorList>
    </citation>
    <scope>NUCLEOTIDE SEQUENCE [LARGE SCALE GENOMIC DNA]</scope>
    <source>
        <strain evidence="2 3">Dalian14</strain>
    </source>
</reference>
<proteinExistence type="predicted"/>
<dbReference type="RefSeq" id="WP_050487291.1">
    <property type="nucleotide sequence ID" value="NZ_JBEEAX010000002.1"/>
</dbReference>
<protein>
    <submittedName>
        <fullName evidence="2">Polyketide cyclase</fullName>
    </submittedName>
</protein>
<dbReference type="InterPro" id="IPR032710">
    <property type="entry name" value="NTF2-like_dom_sf"/>
</dbReference>
<dbReference type="Gene3D" id="3.10.450.50">
    <property type="match status" value="1"/>
</dbReference>